<dbReference type="Proteomes" id="UP000515121">
    <property type="component" value="Unplaced"/>
</dbReference>
<organism evidence="2 3">
    <name type="scientific">Durio zibethinus</name>
    <name type="common">Durian</name>
    <dbReference type="NCBI Taxonomy" id="66656"/>
    <lineage>
        <taxon>Eukaryota</taxon>
        <taxon>Viridiplantae</taxon>
        <taxon>Streptophyta</taxon>
        <taxon>Embryophyta</taxon>
        <taxon>Tracheophyta</taxon>
        <taxon>Spermatophyta</taxon>
        <taxon>Magnoliopsida</taxon>
        <taxon>eudicotyledons</taxon>
        <taxon>Gunneridae</taxon>
        <taxon>Pentapetalae</taxon>
        <taxon>rosids</taxon>
        <taxon>malvids</taxon>
        <taxon>Malvales</taxon>
        <taxon>Malvaceae</taxon>
        <taxon>Helicteroideae</taxon>
        <taxon>Durio</taxon>
    </lineage>
</organism>
<reference evidence="3" key="1">
    <citation type="submission" date="2025-08" db="UniProtKB">
        <authorList>
            <consortium name="RefSeq"/>
        </authorList>
    </citation>
    <scope>IDENTIFICATION</scope>
    <source>
        <tissue evidence="3">Fruit stalk</tissue>
    </source>
</reference>
<dbReference type="RefSeq" id="XP_022735259.1">
    <property type="nucleotide sequence ID" value="XM_022879524.1"/>
</dbReference>
<proteinExistence type="predicted"/>
<evidence type="ECO:0000313" key="3">
    <source>
        <dbReference type="RefSeq" id="XP_022735259.1"/>
    </source>
</evidence>
<protein>
    <submittedName>
        <fullName evidence="3">Uncharacterized protein LOC111288582</fullName>
    </submittedName>
</protein>
<keyword evidence="2" id="KW-1185">Reference proteome</keyword>
<dbReference type="GeneID" id="111288582"/>
<keyword evidence="1" id="KW-0812">Transmembrane</keyword>
<feature type="transmembrane region" description="Helical" evidence="1">
    <location>
        <begin position="79"/>
        <end position="101"/>
    </location>
</feature>
<keyword evidence="1" id="KW-0472">Membrane</keyword>
<dbReference type="AlphaFoldDB" id="A0A6P5Y4B7"/>
<gene>
    <name evidence="3" type="primary">LOC111288582</name>
</gene>
<evidence type="ECO:0000313" key="2">
    <source>
        <dbReference type="Proteomes" id="UP000515121"/>
    </source>
</evidence>
<accession>A0A6P5Y4B7</accession>
<sequence>MVTSVAQFCISASPKTLAKQSGAILLNRPNPVLRFPWTRLLALCFTNAGKDNSNFQAKERLNCCGRYSSDGRFPGSGSLTLLACGLSITTIVVLGVLYGVANPFQPLTEDLFRCGILHAKSPNCFSSLCML</sequence>
<keyword evidence="1" id="KW-1133">Transmembrane helix</keyword>
<dbReference type="KEGG" id="dzi:111288582"/>
<name>A0A6P5Y4B7_DURZI</name>
<evidence type="ECO:0000256" key="1">
    <source>
        <dbReference type="SAM" id="Phobius"/>
    </source>
</evidence>